<dbReference type="InterPro" id="IPR000835">
    <property type="entry name" value="HTH_MarR-typ"/>
</dbReference>
<gene>
    <name evidence="2" type="ORF">ABV408_14645</name>
</gene>
<evidence type="ECO:0000259" key="1">
    <source>
        <dbReference type="PROSITE" id="PS50995"/>
    </source>
</evidence>
<accession>A0AB74UDA3</accession>
<dbReference type="PANTHER" id="PTHR33164:SF95">
    <property type="entry name" value="TRANSCRIPTIONAL REGULATOR"/>
    <property type="match status" value="1"/>
</dbReference>
<reference evidence="2" key="1">
    <citation type="submission" date="2024-06" db="EMBL/GenBank/DDBJ databases">
        <title>Complete genome of Salinicola endophyticus HNIBRBA4755.</title>
        <authorList>
            <person name="Shin S.Y."/>
            <person name="Kang H."/>
            <person name="Song J."/>
        </authorList>
    </citation>
    <scope>NUCLEOTIDE SEQUENCE</scope>
    <source>
        <strain evidence="2">HNIBRBA4755</strain>
    </source>
</reference>
<dbReference type="InterPro" id="IPR036390">
    <property type="entry name" value="WH_DNA-bd_sf"/>
</dbReference>
<dbReference type="SUPFAM" id="SSF46785">
    <property type="entry name" value="Winged helix' DNA-binding domain"/>
    <property type="match status" value="1"/>
</dbReference>
<dbReference type="SMART" id="SM00347">
    <property type="entry name" value="HTH_MARR"/>
    <property type="match status" value="1"/>
</dbReference>
<dbReference type="PANTHER" id="PTHR33164">
    <property type="entry name" value="TRANSCRIPTIONAL REGULATOR, MARR FAMILY"/>
    <property type="match status" value="1"/>
</dbReference>
<dbReference type="InterPro" id="IPR036388">
    <property type="entry name" value="WH-like_DNA-bd_sf"/>
</dbReference>
<dbReference type="Pfam" id="PF01047">
    <property type="entry name" value="MarR"/>
    <property type="match status" value="1"/>
</dbReference>
<protein>
    <submittedName>
        <fullName evidence="2">MarR family transcriptional regulator</fullName>
    </submittedName>
</protein>
<dbReference type="EMBL" id="CP159578">
    <property type="protein sequence ID" value="XCJ78665.1"/>
    <property type="molecule type" value="Genomic_DNA"/>
</dbReference>
<dbReference type="InterPro" id="IPR039422">
    <property type="entry name" value="MarR/SlyA-like"/>
</dbReference>
<dbReference type="PROSITE" id="PS50995">
    <property type="entry name" value="HTH_MARR_2"/>
    <property type="match status" value="1"/>
</dbReference>
<proteinExistence type="predicted"/>
<dbReference type="GO" id="GO:0003700">
    <property type="term" value="F:DNA-binding transcription factor activity"/>
    <property type="evidence" value="ECO:0007669"/>
    <property type="project" value="InterPro"/>
</dbReference>
<dbReference type="Gene3D" id="1.10.10.10">
    <property type="entry name" value="Winged helix-like DNA-binding domain superfamily/Winged helix DNA-binding domain"/>
    <property type="match status" value="1"/>
</dbReference>
<dbReference type="GO" id="GO:0006950">
    <property type="term" value="P:response to stress"/>
    <property type="evidence" value="ECO:0007669"/>
    <property type="project" value="TreeGrafter"/>
</dbReference>
<evidence type="ECO:0000313" key="2">
    <source>
        <dbReference type="EMBL" id="XCJ78665.1"/>
    </source>
</evidence>
<dbReference type="AlphaFoldDB" id="A0AB74UDA3"/>
<organism evidence="2">
    <name type="scientific">Salinicola endophyticus</name>
    <dbReference type="NCBI Taxonomy" id="1949083"/>
    <lineage>
        <taxon>Bacteria</taxon>
        <taxon>Pseudomonadati</taxon>
        <taxon>Pseudomonadota</taxon>
        <taxon>Gammaproteobacteria</taxon>
        <taxon>Oceanospirillales</taxon>
        <taxon>Halomonadaceae</taxon>
        <taxon>Salinicola</taxon>
    </lineage>
</organism>
<dbReference type="RefSeq" id="WP_353979639.1">
    <property type="nucleotide sequence ID" value="NZ_CP159578.1"/>
</dbReference>
<name>A0AB74UDA3_9GAMM</name>
<sequence length="160" mass="17812">MLHHHSAATGIARDEADGAQEEIDFCEQVGHLLRRAYQRHTAIFQRESCDEQLTPIQFVTLSKLAERGPSALSELVRLTGIDPATIRGVIKRLKGRDWVTLTSDPRDQRKVIVELTAAGRELLAAMTPRALKVSEETMGSLNPAERVALLHLLTKINAER</sequence>
<feature type="domain" description="HTH marR-type" evidence="1">
    <location>
        <begin position="26"/>
        <end position="158"/>
    </location>
</feature>